<feature type="transmembrane region" description="Helical" evidence="9">
    <location>
        <begin position="230"/>
        <end position="252"/>
    </location>
</feature>
<feature type="transmembrane region" description="Helical" evidence="9">
    <location>
        <begin position="298"/>
        <end position="319"/>
    </location>
</feature>
<comment type="caution">
    <text evidence="10">The sequence shown here is derived from an EMBL/GenBank/DDBJ whole genome shotgun (WGS) entry which is preliminary data.</text>
</comment>
<evidence type="ECO:0000256" key="5">
    <source>
        <dbReference type="ARBA" id="ARBA00022970"/>
    </source>
</evidence>
<name>M0N805_9EURY</name>
<keyword evidence="4 9" id="KW-0812">Transmembrane</keyword>
<dbReference type="Pfam" id="PF02653">
    <property type="entry name" value="BPD_transp_2"/>
    <property type="match status" value="1"/>
</dbReference>
<proteinExistence type="inferred from homology"/>
<feature type="transmembrane region" description="Helical" evidence="9">
    <location>
        <begin position="78"/>
        <end position="95"/>
    </location>
</feature>
<feature type="transmembrane region" description="Helical" evidence="9">
    <location>
        <begin position="140"/>
        <end position="158"/>
    </location>
</feature>
<feature type="transmembrane region" description="Helical" evidence="9">
    <location>
        <begin position="48"/>
        <end position="71"/>
    </location>
</feature>
<dbReference type="STRING" id="1227456.C450_08067"/>
<evidence type="ECO:0000256" key="9">
    <source>
        <dbReference type="SAM" id="Phobius"/>
    </source>
</evidence>
<evidence type="ECO:0000256" key="8">
    <source>
        <dbReference type="ARBA" id="ARBA00037998"/>
    </source>
</evidence>
<dbReference type="InterPro" id="IPR052157">
    <property type="entry name" value="BCAA_transport_permease"/>
</dbReference>
<evidence type="ECO:0000256" key="7">
    <source>
        <dbReference type="ARBA" id="ARBA00023136"/>
    </source>
</evidence>
<dbReference type="Proteomes" id="UP000011625">
    <property type="component" value="Unassembled WGS sequence"/>
</dbReference>
<organism evidence="10 11">
    <name type="scientific">Halococcus salifodinae DSM 8989</name>
    <dbReference type="NCBI Taxonomy" id="1227456"/>
    <lineage>
        <taxon>Archaea</taxon>
        <taxon>Methanobacteriati</taxon>
        <taxon>Methanobacteriota</taxon>
        <taxon>Stenosarchaea group</taxon>
        <taxon>Halobacteria</taxon>
        <taxon>Halobacteriales</taxon>
        <taxon>Halococcaceae</taxon>
        <taxon>Halococcus</taxon>
    </lineage>
</organism>
<dbReference type="GO" id="GO:0022857">
    <property type="term" value="F:transmembrane transporter activity"/>
    <property type="evidence" value="ECO:0007669"/>
    <property type="project" value="InterPro"/>
</dbReference>
<dbReference type="InterPro" id="IPR001851">
    <property type="entry name" value="ABC_transp_permease"/>
</dbReference>
<dbReference type="EMBL" id="AOME01000051">
    <property type="protein sequence ID" value="EMA53254.1"/>
    <property type="molecule type" value="Genomic_DNA"/>
</dbReference>
<evidence type="ECO:0000256" key="1">
    <source>
        <dbReference type="ARBA" id="ARBA00004651"/>
    </source>
</evidence>
<dbReference type="GO" id="GO:0005886">
    <property type="term" value="C:plasma membrane"/>
    <property type="evidence" value="ECO:0007669"/>
    <property type="project" value="UniProtKB-SubCell"/>
</dbReference>
<comment type="similarity">
    <text evidence="8">Belongs to the binding-protein-dependent transport system permease family. LivHM subfamily.</text>
</comment>
<comment type="subcellular location">
    <subcellularLocation>
        <location evidence="1">Cell membrane</location>
        <topology evidence="1">Multi-pass membrane protein</topology>
    </subcellularLocation>
</comment>
<dbReference type="OrthoDB" id="43815at2157"/>
<keyword evidence="3" id="KW-1003">Cell membrane</keyword>
<evidence type="ECO:0000256" key="3">
    <source>
        <dbReference type="ARBA" id="ARBA00022475"/>
    </source>
</evidence>
<keyword evidence="11" id="KW-1185">Reference proteome</keyword>
<dbReference type="GO" id="GO:0006865">
    <property type="term" value="P:amino acid transport"/>
    <property type="evidence" value="ECO:0007669"/>
    <property type="project" value="UniProtKB-KW"/>
</dbReference>
<dbReference type="PATRIC" id="fig|1227456.3.peg.1622"/>
<dbReference type="AlphaFoldDB" id="M0N805"/>
<evidence type="ECO:0000313" key="11">
    <source>
        <dbReference type="Proteomes" id="UP000011625"/>
    </source>
</evidence>
<accession>M0N805</accession>
<gene>
    <name evidence="10" type="ORF">C450_08067</name>
</gene>
<feature type="transmembrane region" description="Helical" evidence="9">
    <location>
        <begin position="107"/>
        <end position="128"/>
    </location>
</feature>
<evidence type="ECO:0000256" key="6">
    <source>
        <dbReference type="ARBA" id="ARBA00022989"/>
    </source>
</evidence>
<keyword evidence="6 9" id="KW-1133">Transmembrane helix</keyword>
<protein>
    <submittedName>
        <fullName evidence="10">Branched-chain amino acid ABC transporter permease</fullName>
    </submittedName>
</protein>
<feature type="transmembrane region" description="Helical" evidence="9">
    <location>
        <begin position="178"/>
        <end position="201"/>
    </location>
</feature>
<reference evidence="10 11" key="1">
    <citation type="journal article" date="2014" name="PLoS Genet.">
        <title>Phylogenetically driven sequencing of extremely halophilic archaea reveals strategies for static and dynamic osmo-response.</title>
        <authorList>
            <person name="Becker E.A."/>
            <person name="Seitzer P.M."/>
            <person name="Tritt A."/>
            <person name="Larsen D."/>
            <person name="Krusor M."/>
            <person name="Yao A.I."/>
            <person name="Wu D."/>
            <person name="Madern D."/>
            <person name="Eisen J.A."/>
            <person name="Darling A.E."/>
            <person name="Facciotti M.T."/>
        </authorList>
    </citation>
    <scope>NUCLEOTIDE SEQUENCE [LARGE SCALE GENOMIC DNA]</scope>
    <source>
        <strain evidence="10 11">DSM 8989</strain>
    </source>
</reference>
<feature type="transmembrane region" description="Helical" evidence="9">
    <location>
        <begin position="264"/>
        <end position="291"/>
    </location>
</feature>
<keyword evidence="2" id="KW-0813">Transport</keyword>
<dbReference type="CDD" id="cd06582">
    <property type="entry name" value="TM_PBP1_LivH_like"/>
    <property type="match status" value="1"/>
</dbReference>
<evidence type="ECO:0000256" key="4">
    <source>
        <dbReference type="ARBA" id="ARBA00022692"/>
    </source>
</evidence>
<dbReference type="PANTHER" id="PTHR11795:SF445">
    <property type="entry name" value="AMINO ACID ABC TRANSPORTER PERMEASE PROTEIN"/>
    <property type="match status" value="1"/>
</dbReference>
<sequence length="330" mass="34899">MPTTLPLASTLLPALASVQSPAQTGIVNRFVDPFANFIADLLALEPILVQLLVFGLLLGGVYALTALGLTMIFGVMDVINFAHGVFLVVGMYAVWWSTETFGINPFLALPIAVIVLFVLGVLIHVAIIEPIIEAPQQNQLIATLGVLFILQSAIEIVFSPNPKDIPLDVGTLTFGGVFVPLGQFYALLIAVVAMLAVRAFLQYTDLGRAIRGTADNRDGARYVGIDVPRINYLTFGIGAALAGIAGGSIALFQRFDPFTGETYLINAFVIVILGGLGSFTGAFVGGLFIGLVEVFGSYYLPGTTAQVLIFLLFIAALLLKPEGLFGGSSS</sequence>
<evidence type="ECO:0000256" key="2">
    <source>
        <dbReference type="ARBA" id="ARBA00022448"/>
    </source>
</evidence>
<dbReference type="RefSeq" id="WP_005042342.1">
    <property type="nucleotide sequence ID" value="NZ_AOME01000051.1"/>
</dbReference>
<dbReference type="PANTHER" id="PTHR11795">
    <property type="entry name" value="BRANCHED-CHAIN AMINO ACID TRANSPORT SYSTEM PERMEASE PROTEIN LIVH"/>
    <property type="match status" value="1"/>
</dbReference>
<keyword evidence="7 9" id="KW-0472">Membrane</keyword>
<keyword evidence="5" id="KW-0029">Amino-acid transport</keyword>
<evidence type="ECO:0000313" key="10">
    <source>
        <dbReference type="EMBL" id="EMA53254.1"/>
    </source>
</evidence>